<accession>A0ACC2N1Y7</accession>
<organism evidence="1 2">
    <name type="scientific">Eretmocerus hayati</name>
    <dbReference type="NCBI Taxonomy" id="131215"/>
    <lineage>
        <taxon>Eukaryota</taxon>
        <taxon>Metazoa</taxon>
        <taxon>Ecdysozoa</taxon>
        <taxon>Arthropoda</taxon>
        <taxon>Hexapoda</taxon>
        <taxon>Insecta</taxon>
        <taxon>Pterygota</taxon>
        <taxon>Neoptera</taxon>
        <taxon>Endopterygota</taxon>
        <taxon>Hymenoptera</taxon>
        <taxon>Apocrita</taxon>
        <taxon>Proctotrupomorpha</taxon>
        <taxon>Chalcidoidea</taxon>
        <taxon>Aphelinidae</taxon>
        <taxon>Aphelininae</taxon>
        <taxon>Eretmocerus</taxon>
    </lineage>
</organism>
<protein>
    <submittedName>
        <fullName evidence="1">Uncharacterized protein</fullName>
    </submittedName>
</protein>
<comment type="caution">
    <text evidence="1">The sequence shown here is derived from an EMBL/GenBank/DDBJ whole genome shotgun (WGS) entry which is preliminary data.</text>
</comment>
<evidence type="ECO:0000313" key="1">
    <source>
        <dbReference type="EMBL" id="KAJ8664751.1"/>
    </source>
</evidence>
<sequence>MVGVYLFYTLVKEVSLSQNLMRMALLASKNIDVLLNRVRHVRISKFYSPSSFYVQLLVEDVKYNTLELEMLDYYGSQNFAVLLGTDTPLVRLKVADLKSGTLVAVEINGRWVRCKVLDAASLRCRCIDDGDCVTLTYVNILNGVYEIAEHLAVLPPRAVLCGLAFISPTTVSKKFWSFRAAEIFQQVTTNRTLSAYFVQLGECDDSVHVVISSSGSHKSVIHVNTLLIAFNVAVQVMGDIHFRIRVDDELEFE</sequence>
<name>A0ACC2N1Y7_9HYME</name>
<reference evidence="1" key="1">
    <citation type="submission" date="2023-04" db="EMBL/GenBank/DDBJ databases">
        <title>A chromosome-level genome assembly of the parasitoid wasp Eretmocerus hayati.</title>
        <authorList>
            <person name="Zhong Y."/>
            <person name="Liu S."/>
            <person name="Liu Y."/>
        </authorList>
    </citation>
    <scope>NUCLEOTIDE SEQUENCE</scope>
    <source>
        <strain evidence="1">ZJU_SS_LIU_2023</strain>
    </source>
</reference>
<dbReference type="EMBL" id="CM056744">
    <property type="protein sequence ID" value="KAJ8664751.1"/>
    <property type="molecule type" value="Genomic_DNA"/>
</dbReference>
<dbReference type="Proteomes" id="UP001239111">
    <property type="component" value="Chromosome 4"/>
</dbReference>
<keyword evidence="2" id="KW-1185">Reference proteome</keyword>
<evidence type="ECO:0000313" key="2">
    <source>
        <dbReference type="Proteomes" id="UP001239111"/>
    </source>
</evidence>
<gene>
    <name evidence="1" type="ORF">QAD02_006413</name>
</gene>
<proteinExistence type="predicted"/>